<dbReference type="PANTHER" id="PTHR45648">
    <property type="entry name" value="GDSL LIPASE/ACYLHYDROLASE FAMILY PROTEIN (AFU_ORTHOLOGUE AFUA_4G14700)"/>
    <property type="match status" value="1"/>
</dbReference>
<evidence type="ECO:0000313" key="3">
    <source>
        <dbReference type="Proteomes" id="UP000187406"/>
    </source>
</evidence>
<keyword evidence="3" id="KW-1185">Reference proteome</keyword>
<dbReference type="InterPro" id="IPR051058">
    <property type="entry name" value="GDSL_Est/Lipase"/>
</dbReference>
<dbReference type="GO" id="GO:0016787">
    <property type="term" value="F:hydrolase activity"/>
    <property type="evidence" value="ECO:0007669"/>
    <property type="project" value="UniProtKB-KW"/>
</dbReference>
<dbReference type="Proteomes" id="UP000187406">
    <property type="component" value="Unassembled WGS sequence"/>
</dbReference>
<evidence type="ECO:0008006" key="4">
    <source>
        <dbReference type="Google" id="ProtNLM"/>
    </source>
</evidence>
<dbReference type="InParanoid" id="A0A1Q3BYR5"/>
<dbReference type="STRING" id="3775.A0A1Q3BYR5"/>
<dbReference type="OrthoDB" id="1600564at2759"/>
<comment type="caution">
    <text evidence="2">The sequence shown here is derived from an EMBL/GenBank/DDBJ whole genome shotgun (WGS) entry which is preliminary data.</text>
</comment>
<evidence type="ECO:0000313" key="2">
    <source>
        <dbReference type="EMBL" id="GAV72903.1"/>
    </source>
</evidence>
<dbReference type="EMBL" id="BDDD01001053">
    <property type="protein sequence ID" value="GAV72903.1"/>
    <property type="molecule type" value="Genomic_DNA"/>
</dbReference>
<name>A0A1Q3BYR5_CEPFO</name>
<accession>A0A1Q3BYR5</accession>
<dbReference type="PANTHER" id="PTHR45648:SF106">
    <property type="entry name" value="ANTHER-SPECIFIC PROLINE-RICH PROTEIN APG"/>
    <property type="match status" value="1"/>
</dbReference>
<sequence>MNQTENYNETNYWSAKYNEGLKTMMQGLKSEFKSIPYPYFYTYNIMQNMIKKPVSYGYTEVKSACCAWKLKSMFPCVPIATYCSNRGDHVLWDPCHPAEASLRNFADTTFDDPIEYKFPMNVRQLVAV</sequence>
<protein>
    <recommendedName>
        <fullName evidence="4">Lipase_GDSL domain-containing protein</fullName>
    </recommendedName>
</protein>
<dbReference type="Gene3D" id="3.40.50.1110">
    <property type="entry name" value="SGNH hydrolase"/>
    <property type="match status" value="1"/>
</dbReference>
<keyword evidence="1" id="KW-0378">Hydrolase</keyword>
<gene>
    <name evidence="2" type="ORF">CFOL_v3_16391</name>
</gene>
<reference evidence="3" key="1">
    <citation type="submission" date="2016-04" db="EMBL/GenBank/DDBJ databases">
        <title>Cephalotus genome sequencing.</title>
        <authorList>
            <person name="Fukushima K."/>
            <person name="Hasebe M."/>
            <person name="Fang X."/>
        </authorList>
    </citation>
    <scope>NUCLEOTIDE SEQUENCE [LARGE SCALE GENOMIC DNA]</scope>
    <source>
        <strain evidence="3">cv. St1</strain>
    </source>
</reference>
<evidence type="ECO:0000256" key="1">
    <source>
        <dbReference type="ARBA" id="ARBA00022801"/>
    </source>
</evidence>
<proteinExistence type="predicted"/>
<dbReference type="AlphaFoldDB" id="A0A1Q3BYR5"/>
<organism evidence="2 3">
    <name type="scientific">Cephalotus follicularis</name>
    <name type="common">Albany pitcher plant</name>
    <dbReference type="NCBI Taxonomy" id="3775"/>
    <lineage>
        <taxon>Eukaryota</taxon>
        <taxon>Viridiplantae</taxon>
        <taxon>Streptophyta</taxon>
        <taxon>Embryophyta</taxon>
        <taxon>Tracheophyta</taxon>
        <taxon>Spermatophyta</taxon>
        <taxon>Magnoliopsida</taxon>
        <taxon>eudicotyledons</taxon>
        <taxon>Gunneridae</taxon>
        <taxon>Pentapetalae</taxon>
        <taxon>rosids</taxon>
        <taxon>fabids</taxon>
        <taxon>Oxalidales</taxon>
        <taxon>Cephalotaceae</taxon>
        <taxon>Cephalotus</taxon>
    </lineage>
</organism>
<dbReference type="InterPro" id="IPR036514">
    <property type="entry name" value="SGNH_hydro_sf"/>
</dbReference>